<keyword evidence="1" id="KW-0812">Transmembrane</keyword>
<dbReference type="AlphaFoldDB" id="A0A560WAQ6"/>
<keyword evidence="1" id="KW-1133">Transmembrane helix</keyword>
<sequence length="140" mass="15169">MAGDAPFVPRRGRVVPAVLAVASVVVFTVVAFVVPERFQLADRVAFVGLGVAVALVLSRYVTIRAAAHEDGLFVRNLGPAQTIPWQQIEGVRFAEGMPWVRLDLEDGDDVAVMAIQRADGPGSVAEAQRLSDLVARHRRR</sequence>
<gene>
    <name evidence="3" type="ORF">FB557_2138</name>
</gene>
<evidence type="ECO:0000256" key="1">
    <source>
        <dbReference type="SAM" id="Phobius"/>
    </source>
</evidence>
<feature type="domain" description="Low molecular weight protein antigen 6 PH" evidence="2">
    <location>
        <begin position="64"/>
        <end position="129"/>
    </location>
</feature>
<reference evidence="3 4" key="1">
    <citation type="submission" date="2019-06" db="EMBL/GenBank/DDBJ databases">
        <title>Sequencing the genomes of 1000 actinobacteria strains.</title>
        <authorList>
            <person name="Klenk H.-P."/>
        </authorList>
    </citation>
    <scope>NUCLEOTIDE SEQUENCE [LARGE SCALE GENOMIC DNA]</scope>
    <source>
        <strain evidence="3 4">DSM 18935</strain>
    </source>
</reference>
<feature type="transmembrane region" description="Helical" evidence="1">
    <location>
        <begin position="12"/>
        <end position="34"/>
    </location>
</feature>
<name>A0A560WAQ6_9MICO</name>
<dbReference type="EMBL" id="VIUW01000003">
    <property type="protein sequence ID" value="TWD14714.1"/>
    <property type="molecule type" value="Genomic_DNA"/>
</dbReference>
<comment type="caution">
    <text evidence="3">The sequence shown here is derived from an EMBL/GenBank/DDBJ whole genome shotgun (WGS) entry which is preliminary data.</text>
</comment>
<evidence type="ECO:0000259" key="2">
    <source>
        <dbReference type="Pfam" id="PF10756"/>
    </source>
</evidence>
<accession>A0A560WAQ6</accession>
<evidence type="ECO:0000313" key="3">
    <source>
        <dbReference type="EMBL" id="TWD14714.1"/>
    </source>
</evidence>
<evidence type="ECO:0000313" key="4">
    <source>
        <dbReference type="Proteomes" id="UP000315628"/>
    </source>
</evidence>
<keyword evidence="4" id="KW-1185">Reference proteome</keyword>
<dbReference type="InterPro" id="IPR019692">
    <property type="entry name" value="CFP-6_PH"/>
</dbReference>
<dbReference type="OrthoDB" id="3824918at2"/>
<proteinExistence type="predicted"/>
<keyword evidence="1" id="KW-0472">Membrane</keyword>
<dbReference type="Proteomes" id="UP000315628">
    <property type="component" value="Unassembled WGS sequence"/>
</dbReference>
<dbReference type="Pfam" id="PF10756">
    <property type="entry name" value="bPH_6"/>
    <property type="match status" value="1"/>
</dbReference>
<protein>
    <submittedName>
        <fullName evidence="3">PH (Pleckstrin Homology) domain-containing protein</fullName>
    </submittedName>
</protein>
<organism evidence="3 4">
    <name type="scientific">Marihabitans asiaticum</name>
    <dbReference type="NCBI Taxonomy" id="415218"/>
    <lineage>
        <taxon>Bacteria</taxon>
        <taxon>Bacillati</taxon>
        <taxon>Actinomycetota</taxon>
        <taxon>Actinomycetes</taxon>
        <taxon>Micrococcales</taxon>
        <taxon>Intrasporangiaceae</taxon>
        <taxon>Marihabitans</taxon>
    </lineage>
</organism>
<feature type="transmembrane region" description="Helical" evidence="1">
    <location>
        <begin position="40"/>
        <end position="57"/>
    </location>
</feature>